<keyword evidence="2" id="KW-0378">Hydrolase</keyword>
<evidence type="ECO:0000259" key="3">
    <source>
        <dbReference type="Pfam" id="PF07727"/>
    </source>
</evidence>
<dbReference type="OMA" id="IMIRIEL"/>
<dbReference type="InterPro" id="IPR039537">
    <property type="entry name" value="Retrotran_Ty1/copia-like"/>
</dbReference>
<dbReference type="HOGENOM" id="CLU_522164_0_0_1"/>
<dbReference type="PANTHER" id="PTHR42648:SF31">
    <property type="entry name" value="RNA-DIRECTED DNA POLYMERASE"/>
    <property type="match status" value="1"/>
</dbReference>
<proteinExistence type="predicted"/>
<dbReference type="Pfam" id="PF07727">
    <property type="entry name" value="RVT_2"/>
    <property type="match status" value="2"/>
</dbReference>
<dbReference type="EMBL" id="CM001880">
    <property type="protein sequence ID" value="EOX99901.1"/>
    <property type="molecule type" value="Genomic_DNA"/>
</dbReference>
<accession>A0A061E6B5</accession>
<evidence type="ECO:0008006" key="7">
    <source>
        <dbReference type="Google" id="ProtNLM"/>
    </source>
</evidence>
<feature type="domain" description="Reverse transcriptase Ty1/copia-type" evidence="3">
    <location>
        <begin position="422"/>
        <end position="500"/>
    </location>
</feature>
<gene>
    <name evidence="5" type="ORF">TCM_008895</name>
</gene>
<dbReference type="GO" id="GO:0003676">
    <property type="term" value="F:nucleic acid binding"/>
    <property type="evidence" value="ECO:0007669"/>
    <property type="project" value="InterPro"/>
</dbReference>
<dbReference type="Proteomes" id="UP000026915">
    <property type="component" value="Chromosome 2"/>
</dbReference>
<dbReference type="InterPro" id="IPR013103">
    <property type="entry name" value="RVT_2"/>
</dbReference>
<dbReference type="AlphaFoldDB" id="A0A061E6B5"/>
<name>A0A061E6B5_THECC</name>
<dbReference type="InterPro" id="IPR012337">
    <property type="entry name" value="RNaseH-like_sf"/>
</dbReference>
<dbReference type="GO" id="GO:0016787">
    <property type="term" value="F:hydrolase activity"/>
    <property type="evidence" value="ECO:0007669"/>
    <property type="project" value="UniProtKB-KW"/>
</dbReference>
<feature type="domain" description="Retroviral polymerase SH3-like" evidence="4">
    <location>
        <begin position="168"/>
        <end position="229"/>
    </location>
</feature>
<keyword evidence="1" id="KW-0479">Metal-binding</keyword>
<dbReference type="InParanoid" id="A0A061E6B5"/>
<dbReference type="Gramene" id="EOX99901">
    <property type="protein sequence ID" value="EOX99901"/>
    <property type="gene ID" value="TCM_008895"/>
</dbReference>
<evidence type="ECO:0000313" key="5">
    <source>
        <dbReference type="EMBL" id="EOX99901.1"/>
    </source>
</evidence>
<dbReference type="STRING" id="3641.A0A061E6B5"/>
<evidence type="ECO:0000313" key="6">
    <source>
        <dbReference type="Proteomes" id="UP000026915"/>
    </source>
</evidence>
<dbReference type="InterPro" id="IPR036397">
    <property type="entry name" value="RNaseH_sf"/>
</dbReference>
<evidence type="ECO:0000259" key="4">
    <source>
        <dbReference type="Pfam" id="PF25597"/>
    </source>
</evidence>
<protein>
    <recommendedName>
        <fullName evidence="7">Integrase catalytic domain-containing protein</fullName>
    </recommendedName>
</protein>
<evidence type="ECO:0000256" key="1">
    <source>
        <dbReference type="ARBA" id="ARBA00022723"/>
    </source>
</evidence>
<reference evidence="5 6" key="1">
    <citation type="journal article" date="2013" name="Genome Biol.">
        <title>The genome sequence of the most widely cultivated cacao type and its use to identify candidate genes regulating pod color.</title>
        <authorList>
            <person name="Motamayor J.C."/>
            <person name="Mockaitis K."/>
            <person name="Schmutz J."/>
            <person name="Haiminen N."/>
            <person name="Iii D.L."/>
            <person name="Cornejo O."/>
            <person name="Findley S.D."/>
            <person name="Zheng P."/>
            <person name="Utro F."/>
            <person name="Royaert S."/>
            <person name="Saski C."/>
            <person name="Jenkins J."/>
            <person name="Podicheti R."/>
            <person name="Zhao M."/>
            <person name="Scheffler B.E."/>
            <person name="Stack J.C."/>
            <person name="Feltus F.A."/>
            <person name="Mustiga G.M."/>
            <person name="Amores F."/>
            <person name="Phillips W."/>
            <person name="Marelli J.P."/>
            <person name="May G.D."/>
            <person name="Shapiro H."/>
            <person name="Ma J."/>
            <person name="Bustamante C.D."/>
            <person name="Schnell R.J."/>
            <person name="Main D."/>
            <person name="Gilbert D."/>
            <person name="Parida L."/>
            <person name="Kuhn D.N."/>
        </authorList>
    </citation>
    <scope>NUCLEOTIDE SEQUENCE [LARGE SCALE GENOMIC DNA]</scope>
    <source>
        <strain evidence="6">cv. Matina 1-6</strain>
    </source>
</reference>
<sequence length="522" mass="59492">MVIVYSELMGISSKACSGFGGFTRKSWMSIMIRIELPFLVHIKNTTFPIEIVHSDVRGPYAIPTIKEHEGEFNLIEFYEKHGIVHQLSCVKASQQNGVVERKHQYLLVVARALMFQSSLPICFWGETILIVTHIINKISTKFLHDKSSYELLFSKPPSYDHLKVFGSYALYPLKHKTKGNLIKKTIKCVFVRYPSGIKVYNVYDISANKFLISRNIVFHEHIFPFQTSENTIDHHSFPQTLGVHDFNFDISAPNVVNFTPNLHSSSETSSCTPIPSPETSSPSKFIDISQNSIESILEHSLASSVSAPINLITDIISLPRKSCRPRHVPKYFETYHIDLPSTSYHVTSHLITKILSFGCKLMFKVKINANGTMERYKARLVAKGYNQVEGFYYQETFSPITKQTTIKVFMATVAIKRDFIALLVYVDDIVIASINAQLTNQEKKYLSSQFKLRDLGTVKYFLRFEIARGPKGISICQKNYTLDLLDEYGLLGTKLVTTPIDYSHKLIKDIDRIEVANPTRYK</sequence>
<keyword evidence="6" id="KW-1185">Reference proteome</keyword>
<dbReference type="GO" id="GO:0046872">
    <property type="term" value="F:metal ion binding"/>
    <property type="evidence" value="ECO:0007669"/>
    <property type="project" value="UniProtKB-KW"/>
</dbReference>
<evidence type="ECO:0000256" key="2">
    <source>
        <dbReference type="ARBA" id="ARBA00022801"/>
    </source>
</evidence>
<dbReference type="eggNOG" id="KOG0017">
    <property type="taxonomic scope" value="Eukaryota"/>
</dbReference>
<dbReference type="SUPFAM" id="SSF53098">
    <property type="entry name" value="Ribonuclease H-like"/>
    <property type="match status" value="1"/>
</dbReference>
<dbReference type="InterPro" id="IPR057670">
    <property type="entry name" value="SH3_retrovirus"/>
</dbReference>
<dbReference type="Pfam" id="PF25597">
    <property type="entry name" value="SH3_retrovirus"/>
    <property type="match status" value="1"/>
</dbReference>
<dbReference type="Gene3D" id="3.30.420.10">
    <property type="entry name" value="Ribonuclease H-like superfamily/Ribonuclease H"/>
    <property type="match status" value="1"/>
</dbReference>
<organism evidence="5 6">
    <name type="scientific">Theobroma cacao</name>
    <name type="common">Cacao</name>
    <name type="synonym">Cocoa</name>
    <dbReference type="NCBI Taxonomy" id="3641"/>
    <lineage>
        <taxon>Eukaryota</taxon>
        <taxon>Viridiplantae</taxon>
        <taxon>Streptophyta</taxon>
        <taxon>Embryophyta</taxon>
        <taxon>Tracheophyta</taxon>
        <taxon>Spermatophyta</taxon>
        <taxon>Magnoliopsida</taxon>
        <taxon>eudicotyledons</taxon>
        <taxon>Gunneridae</taxon>
        <taxon>Pentapetalae</taxon>
        <taxon>rosids</taxon>
        <taxon>malvids</taxon>
        <taxon>Malvales</taxon>
        <taxon>Malvaceae</taxon>
        <taxon>Byttnerioideae</taxon>
        <taxon>Theobroma</taxon>
    </lineage>
</organism>
<feature type="domain" description="Reverse transcriptase Ty1/copia-type" evidence="3">
    <location>
        <begin position="357"/>
        <end position="415"/>
    </location>
</feature>
<dbReference type="PANTHER" id="PTHR42648">
    <property type="entry name" value="TRANSPOSASE, PUTATIVE-RELATED"/>
    <property type="match status" value="1"/>
</dbReference>